<dbReference type="EMBL" id="JAJSOF020000013">
    <property type="protein sequence ID" value="KAJ4442621.1"/>
    <property type="molecule type" value="Genomic_DNA"/>
</dbReference>
<evidence type="ECO:0000313" key="2">
    <source>
        <dbReference type="EMBL" id="KAJ4442621.1"/>
    </source>
</evidence>
<name>A0ABQ8T9F8_PERAM</name>
<comment type="caution">
    <text evidence="2">The sequence shown here is derived from an EMBL/GenBank/DDBJ whole genome shotgun (WGS) entry which is preliminary data.</text>
</comment>
<protein>
    <recommendedName>
        <fullName evidence="4">DUF4817 domain-containing protein</fullName>
    </recommendedName>
</protein>
<accession>A0ABQ8T9F8</accession>
<evidence type="ECO:0008006" key="4">
    <source>
        <dbReference type="Google" id="ProtNLM"/>
    </source>
</evidence>
<evidence type="ECO:0000313" key="3">
    <source>
        <dbReference type="Proteomes" id="UP001148838"/>
    </source>
</evidence>
<proteinExistence type="predicted"/>
<feature type="region of interest" description="Disordered" evidence="1">
    <location>
        <begin position="1"/>
        <end position="41"/>
    </location>
</feature>
<reference evidence="2 3" key="1">
    <citation type="journal article" date="2022" name="Allergy">
        <title>Genome assembly and annotation of Periplaneta americana reveal a comprehensive cockroach allergen profile.</title>
        <authorList>
            <person name="Wang L."/>
            <person name="Xiong Q."/>
            <person name="Saelim N."/>
            <person name="Wang L."/>
            <person name="Nong W."/>
            <person name="Wan A.T."/>
            <person name="Shi M."/>
            <person name="Liu X."/>
            <person name="Cao Q."/>
            <person name="Hui J.H.L."/>
            <person name="Sookrung N."/>
            <person name="Leung T.F."/>
            <person name="Tungtrongchitr A."/>
            <person name="Tsui S.K.W."/>
        </authorList>
    </citation>
    <scope>NUCLEOTIDE SEQUENCE [LARGE SCALE GENOMIC DNA]</scope>
    <source>
        <strain evidence="2">PWHHKU_190912</strain>
    </source>
</reference>
<dbReference type="Proteomes" id="UP001148838">
    <property type="component" value="Unassembled WGS sequence"/>
</dbReference>
<organism evidence="2 3">
    <name type="scientific">Periplaneta americana</name>
    <name type="common">American cockroach</name>
    <name type="synonym">Blatta americana</name>
    <dbReference type="NCBI Taxonomy" id="6978"/>
    <lineage>
        <taxon>Eukaryota</taxon>
        <taxon>Metazoa</taxon>
        <taxon>Ecdysozoa</taxon>
        <taxon>Arthropoda</taxon>
        <taxon>Hexapoda</taxon>
        <taxon>Insecta</taxon>
        <taxon>Pterygota</taxon>
        <taxon>Neoptera</taxon>
        <taxon>Polyneoptera</taxon>
        <taxon>Dictyoptera</taxon>
        <taxon>Blattodea</taxon>
        <taxon>Blattoidea</taxon>
        <taxon>Blattidae</taxon>
        <taxon>Blattinae</taxon>
        <taxon>Periplaneta</taxon>
    </lineage>
</organism>
<sequence length="367" mass="42920">MVEERRGEERRGEERRGEERRGEERRGEERRGEERRGEERRGEERRKYVEKILFACLWRLAKQAASDVDLQICYDKVAMSEVRNQLAFISKGKWESEWSTTSKATLTKALFPSVQDKLKLKIEITPNLTTLLTGHGRLDGYFHRFKIKNSATCVSTQRAYQREFGVRNPLGFINNGNAIPKRNTILGLVNKLETTGSLVSEKSKHRSSRLPTVVVDEPVATDVSGFDNAGQRLLQREEQRLRVFENKILRKICEAKREEVRGERRKLHNAELHALYPSSDIIRNIKSRRLRWAGHVTRMGESRNAYSVLVGRPRGKRPLGRPRHRWEDNIKLDLREVGYDDRDWTNLAQDRDRWRAYVRAAVYFPVP</sequence>
<evidence type="ECO:0000256" key="1">
    <source>
        <dbReference type="SAM" id="MobiDB-lite"/>
    </source>
</evidence>
<gene>
    <name evidence="2" type="ORF">ANN_04210</name>
</gene>
<keyword evidence="3" id="KW-1185">Reference proteome</keyword>